<dbReference type="InterPro" id="IPR036849">
    <property type="entry name" value="Enolase-like_C_sf"/>
</dbReference>
<dbReference type="EMBL" id="BMNC01000008">
    <property type="protein sequence ID" value="GGN09000.1"/>
    <property type="molecule type" value="Genomic_DNA"/>
</dbReference>
<evidence type="ECO:0000313" key="3">
    <source>
        <dbReference type="EMBL" id="GGN09000.1"/>
    </source>
</evidence>
<accession>A0ABQ2IJZ2</accession>
<dbReference type="RefSeq" id="WP_229693825.1">
    <property type="nucleotide sequence ID" value="NZ_BMNC01000008.1"/>
</dbReference>
<evidence type="ECO:0000256" key="1">
    <source>
        <dbReference type="SAM" id="MobiDB-lite"/>
    </source>
</evidence>
<proteinExistence type="predicted"/>
<organism evidence="3 4">
    <name type="scientific">Lentzea pudingi</name>
    <dbReference type="NCBI Taxonomy" id="1789439"/>
    <lineage>
        <taxon>Bacteria</taxon>
        <taxon>Bacillati</taxon>
        <taxon>Actinomycetota</taxon>
        <taxon>Actinomycetes</taxon>
        <taxon>Pseudonocardiales</taxon>
        <taxon>Pseudonocardiaceae</taxon>
        <taxon>Lentzea</taxon>
    </lineage>
</organism>
<name>A0ABQ2IJZ2_9PSEU</name>
<dbReference type="InterPro" id="IPR029017">
    <property type="entry name" value="Enolase-like_N"/>
</dbReference>
<feature type="domain" description="Enolase C-terminal" evidence="2">
    <location>
        <begin position="2"/>
        <end position="94"/>
    </location>
</feature>
<dbReference type="SUPFAM" id="SSF51604">
    <property type="entry name" value="Enolase C-terminal domain-like"/>
    <property type="match status" value="1"/>
</dbReference>
<protein>
    <recommendedName>
        <fullName evidence="2">Enolase C-terminal domain-containing protein</fullName>
    </recommendedName>
</protein>
<evidence type="ECO:0000259" key="2">
    <source>
        <dbReference type="Pfam" id="PF13378"/>
    </source>
</evidence>
<dbReference type="InterPro" id="IPR029065">
    <property type="entry name" value="Enolase_C-like"/>
</dbReference>
<comment type="caution">
    <text evidence="3">The sequence shown here is derived from an EMBL/GenBank/DDBJ whole genome shotgun (WGS) entry which is preliminary data.</text>
</comment>
<evidence type="ECO:0000313" key="4">
    <source>
        <dbReference type="Proteomes" id="UP000597656"/>
    </source>
</evidence>
<sequence length="102" mass="10306">MKTTRSGGPRATAVFASIAAAAGIPRHGGTSIESPVGTAASLHLVRASPAVTWGSELFGPLLVREEPPATPLRHDGGDLHPPVGPGPGIELDPAAVAAFTRR</sequence>
<dbReference type="Gene3D" id="3.30.390.10">
    <property type="entry name" value="Enolase-like, N-terminal domain"/>
    <property type="match status" value="1"/>
</dbReference>
<dbReference type="Proteomes" id="UP000597656">
    <property type="component" value="Unassembled WGS sequence"/>
</dbReference>
<reference evidence="4" key="1">
    <citation type="journal article" date="2019" name="Int. J. Syst. Evol. Microbiol.">
        <title>The Global Catalogue of Microorganisms (GCM) 10K type strain sequencing project: providing services to taxonomists for standard genome sequencing and annotation.</title>
        <authorList>
            <consortium name="The Broad Institute Genomics Platform"/>
            <consortium name="The Broad Institute Genome Sequencing Center for Infectious Disease"/>
            <person name="Wu L."/>
            <person name="Ma J."/>
        </authorList>
    </citation>
    <scope>NUCLEOTIDE SEQUENCE [LARGE SCALE GENOMIC DNA]</scope>
    <source>
        <strain evidence="4">CGMCC 4.7319</strain>
    </source>
</reference>
<keyword evidence="4" id="KW-1185">Reference proteome</keyword>
<dbReference type="Gene3D" id="3.20.20.120">
    <property type="entry name" value="Enolase-like C-terminal domain"/>
    <property type="match status" value="1"/>
</dbReference>
<dbReference type="Pfam" id="PF13378">
    <property type="entry name" value="MR_MLE_C"/>
    <property type="match status" value="1"/>
</dbReference>
<gene>
    <name evidence="3" type="ORF">GCM10011609_55930</name>
</gene>
<feature type="compositionally biased region" description="Basic and acidic residues" evidence="1">
    <location>
        <begin position="66"/>
        <end position="78"/>
    </location>
</feature>
<feature type="region of interest" description="Disordered" evidence="1">
    <location>
        <begin position="66"/>
        <end position="91"/>
    </location>
</feature>